<feature type="domain" description="Aerobactin siderophore biosynthesis IucA/IucC-like C-terminal" evidence="4">
    <location>
        <begin position="413"/>
        <end position="575"/>
    </location>
</feature>
<evidence type="ECO:0000313" key="5">
    <source>
        <dbReference type="EMBL" id="MFB9759511.1"/>
    </source>
</evidence>
<dbReference type="PANTHER" id="PTHR34384">
    <property type="entry name" value="L-2,3-DIAMINOPROPANOATE--CITRATE LIGASE"/>
    <property type="match status" value="1"/>
</dbReference>
<dbReference type="Pfam" id="PF04183">
    <property type="entry name" value="IucA_IucC"/>
    <property type="match status" value="1"/>
</dbReference>
<evidence type="ECO:0000259" key="3">
    <source>
        <dbReference type="Pfam" id="PF04183"/>
    </source>
</evidence>
<evidence type="ECO:0000313" key="6">
    <source>
        <dbReference type="Proteomes" id="UP001589609"/>
    </source>
</evidence>
<evidence type="ECO:0000259" key="4">
    <source>
        <dbReference type="Pfam" id="PF06276"/>
    </source>
</evidence>
<dbReference type="InterPro" id="IPR022770">
    <property type="entry name" value="IucA/IucC-like_C"/>
</dbReference>
<accession>A0ABV5WFX2</accession>
<proteinExistence type="inferred from homology"/>
<feature type="domain" description="Aerobactin siderophore biosynthesis IucA/IucC N-terminal" evidence="3">
    <location>
        <begin position="138"/>
        <end position="383"/>
    </location>
</feature>
<comment type="caution">
    <text evidence="5">The sequence shown here is derived from an EMBL/GenBank/DDBJ whole genome shotgun (WGS) entry which is preliminary data.</text>
</comment>
<dbReference type="Proteomes" id="UP001589609">
    <property type="component" value="Unassembled WGS sequence"/>
</dbReference>
<protein>
    <submittedName>
        <fullName evidence="5">IucA/IucC family protein</fullName>
    </submittedName>
</protein>
<evidence type="ECO:0000256" key="2">
    <source>
        <dbReference type="ARBA" id="ARBA00007832"/>
    </source>
</evidence>
<name>A0ABV5WFX2_9BACI</name>
<comment type="similarity">
    <text evidence="2">Belongs to the IucA/IucC family.</text>
</comment>
<dbReference type="RefSeq" id="WP_379949825.1">
    <property type="nucleotide sequence ID" value="NZ_JBHMAF010000073.1"/>
</dbReference>
<dbReference type="Gene3D" id="1.10.510.40">
    <property type="match status" value="1"/>
</dbReference>
<dbReference type="InterPro" id="IPR007310">
    <property type="entry name" value="Aerobactin_biosyn_IucA/IucC_N"/>
</dbReference>
<comment type="pathway">
    <text evidence="1">Siderophore biosynthesis.</text>
</comment>
<dbReference type="EMBL" id="JBHMAF010000073">
    <property type="protein sequence ID" value="MFB9759511.1"/>
    <property type="molecule type" value="Genomic_DNA"/>
</dbReference>
<evidence type="ECO:0000256" key="1">
    <source>
        <dbReference type="ARBA" id="ARBA00004924"/>
    </source>
</evidence>
<dbReference type="Pfam" id="PF06276">
    <property type="entry name" value="FhuF"/>
    <property type="match status" value="1"/>
</dbReference>
<organism evidence="5 6">
    <name type="scientific">Ectobacillus funiculus</name>
    <dbReference type="NCBI Taxonomy" id="137993"/>
    <lineage>
        <taxon>Bacteria</taxon>
        <taxon>Bacillati</taxon>
        <taxon>Bacillota</taxon>
        <taxon>Bacilli</taxon>
        <taxon>Bacillales</taxon>
        <taxon>Bacillaceae</taxon>
        <taxon>Ectobacillus</taxon>
    </lineage>
</organism>
<dbReference type="PANTHER" id="PTHR34384:SF6">
    <property type="entry name" value="STAPHYLOFERRIN B SYNTHASE"/>
    <property type="match status" value="1"/>
</dbReference>
<reference evidence="5 6" key="1">
    <citation type="submission" date="2024-09" db="EMBL/GenBank/DDBJ databases">
        <authorList>
            <person name="Sun Q."/>
            <person name="Mori K."/>
        </authorList>
    </citation>
    <scope>NUCLEOTIDE SEQUENCE [LARGE SCALE GENOMIC DNA]</scope>
    <source>
        <strain evidence="5 6">JCM 11201</strain>
    </source>
</reference>
<gene>
    <name evidence="5" type="ORF">ACFFMS_13870</name>
</gene>
<keyword evidence="6" id="KW-1185">Reference proteome</keyword>
<sequence>MILHRLLQALVREQLIPPQHVKLRPPLLYIQLSGNRSLQASVQRILSFGRFDMDDIHMIDSGDRRVIKSSEELLDLVREEGWIQHTKQYERFRDELRNSEENHILALAAAGDRRQSLEQASIQWVEDRLEREDSFSSLIFYEQCVIEGHPLHPGAKIKMGMSKDDVIRYSPEFAAQPAVKLAAVRKECAVSVCTDEKSVTDFLYDEYEGLAERVRNEIGEEAGAYEIIPLHPWQWEHTIPVLHKSALGRKDLILLRDSAIPTAALMSFRSLAPLGRRTDNKHHIKTAINVQTTGAIRTVSPNSVENGPMLSRLLRSIQQKEQYFQNQFRILEEQAGIYYNPSDKGLSQDQQVLLRKNAAAILRENPEQFIEPGEVMMPCAALIAQSPFQNKPIVAEVIECFASKGQIKENVIAFLAAYAEICIPPMLTLMSKYGISMEGHLQNSIIVLDKGEPSRLFIRDFGGIRILEERLKKQGMNISLYEGSAIRAKNGEDLWNKTFYPVFQNHFGELIACLVRYFDVSEDQLWRQVAAVCRRVFSLLKKDEVIQAYAKEDEAALFAPYMDLKAMTSMRLKGDVTDYTFAKVRNPLAEAEL</sequence>
<dbReference type="InterPro" id="IPR037455">
    <property type="entry name" value="LucA/IucC-like"/>
</dbReference>
<dbReference type="Gene3D" id="6.10.250.3370">
    <property type="match status" value="1"/>
</dbReference>